<evidence type="ECO:0000259" key="1">
    <source>
        <dbReference type="Pfam" id="PF01872"/>
    </source>
</evidence>
<evidence type="ECO:0000313" key="2">
    <source>
        <dbReference type="EMBL" id="MBF6226544.1"/>
    </source>
</evidence>
<organism evidence="2 3">
    <name type="scientific">Nocardia abscessus</name>
    <dbReference type="NCBI Taxonomy" id="120957"/>
    <lineage>
        <taxon>Bacteria</taxon>
        <taxon>Bacillati</taxon>
        <taxon>Actinomycetota</taxon>
        <taxon>Actinomycetes</taxon>
        <taxon>Mycobacteriales</taxon>
        <taxon>Nocardiaceae</taxon>
        <taxon>Nocardia</taxon>
    </lineage>
</organism>
<dbReference type="RefSeq" id="WP_195033663.1">
    <property type="nucleotide sequence ID" value="NZ_JADLRE010000011.1"/>
</dbReference>
<dbReference type="PANTHER" id="PTHR38011">
    <property type="entry name" value="DIHYDROFOLATE REDUCTASE FAMILY PROTEIN (AFU_ORTHOLOGUE AFUA_8G06820)"/>
    <property type="match status" value="1"/>
</dbReference>
<name>A0ABS0CD38_9NOCA</name>
<keyword evidence="3" id="KW-1185">Reference proteome</keyword>
<gene>
    <name evidence="2" type="ORF">IU470_15715</name>
</gene>
<dbReference type="PANTHER" id="PTHR38011:SF11">
    <property type="entry name" value="2,5-DIAMINO-6-RIBOSYLAMINO-4(3H)-PYRIMIDINONE 5'-PHOSPHATE REDUCTASE"/>
    <property type="match status" value="1"/>
</dbReference>
<proteinExistence type="predicted"/>
<dbReference type="EMBL" id="JADLRE010000011">
    <property type="protein sequence ID" value="MBF6226544.1"/>
    <property type="molecule type" value="Genomic_DNA"/>
</dbReference>
<dbReference type="Pfam" id="PF01872">
    <property type="entry name" value="RibD_C"/>
    <property type="match status" value="1"/>
</dbReference>
<dbReference type="InterPro" id="IPR024072">
    <property type="entry name" value="DHFR-like_dom_sf"/>
</dbReference>
<sequence length="190" mass="20775">MRNVLLQIMVTLDGYAAGPDGALDWIEVDDPELDAYLAELLGGVDAQIFGRTSYELLAEYWPDAQRDPATPGDAMLAPLVNALPKLVLSHRPDLELPWQPARRIGADLPADIAELKNGSGKPVVVFAGVRTAQEFLRLDAVDELRLLVFPVLLGAGRPLFEAVAPRRLRLVDSVAFHASGVLLQTYRRAQ</sequence>
<dbReference type="InterPro" id="IPR002734">
    <property type="entry name" value="RibDG_C"/>
</dbReference>
<dbReference type="SUPFAM" id="SSF53597">
    <property type="entry name" value="Dihydrofolate reductase-like"/>
    <property type="match status" value="1"/>
</dbReference>
<reference evidence="2 3" key="1">
    <citation type="submission" date="2020-10" db="EMBL/GenBank/DDBJ databases">
        <title>Identification of Nocardia species via Next-generation sequencing and recognition of intraspecies genetic diversity.</title>
        <authorList>
            <person name="Li P."/>
            <person name="Li P."/>
            <person name="Lu B."/>
        </authorList>
    </citation>
    <scope>NUCLEOTIDE SEQUENCE [LARGE SCALE GENOMIC DNA]</scope>
    <source>
        <strain evidence="2 3">N-11</strain>
    </source>
</reference>
<accession>A0ABS0CD38</accession>
<dbReference type="Proteomes" id="UP000807309">
    <property type="component" value="Unassembled WGS sequence"/>
</dbReference>
<comment type="caution">
    <text evidence="2">The sequence shown here is derived from an EMBL/GenBank/DDBJ whole genome shotgun (WGS) entry which is preliminary data.</text>
</comment>
<dbReference type="Gene3D" id="3.40.430.10">
    <property type="entry name" value="Dihydrofolate Reductase, subunit A"/>
    <property type="match status" value="1"/>
</dbReference>
<feature type="domain" description="Bacterial bifunctional deaminase-reductase C-terminal" evidence="1">
    <location>
        <begin position="3"/>
        <end position="176"/>
    </location>
</feature>
<evidence type="ECO:0000313" key="3">
    <source>
        <dbReference type="Proteomes" id="UP000807309"/>
    </source>
</evidence>
<protein>
    <submittedName>
        <fullName evidence="2">Dihydrofolate reductase</fullName>
    </submittedName>
</protein>
<dbReference type="InterPro" id="IPR050765">
    <property type="entry name" value="Riboflavin_Biosynth_HTPR"/>
</dbReference>